<evidence type="ECO:0000313" key="2">
    <source>
        <dbReference type="Proteomes" id="UP001148737"/>
    </source>
</evidence>
<proteinExistence type="predicted"/>
<dbReference type="EMBL" id="JANAKD010000007">
    <property type="protein sequence ID" value="KAJ3499531.1"/>
    <property type="molecule type" value="Genomic_DNA"/>
</dbReference>
<name>A0ACC1R793_9HYPO</name>
<comment type="caution">
    <text evidence="1">The sequence shown here is derived from an EMBL/GenBank/DDBJ whole genome shotgun (WGS) entry which is preliminary data.</text>
</comment>
<sequence length="454" mass="49650">MKIAIFGAAAAVLTAVTGASNVTYGRGSPGCGKKVDNVGDEIFDPQFNVSGIWRAFRTYTPPTYDKNTPMPLILAFHATQKTQPKLAIKSRFSSPKVNPNMIVHYLAAFKRRWYGPTLARHSTDDFKFAEQSLEHLMNNYCIDVDRVYLVGQSGGAGFANILACHPLYSQFFAGMALFGATVYRDLDDDFCKNARLPLPVWEAHGLNDGTSPYWGDLKRKIGAVPAIPDWIRRWARRNDCDPVPRESKLVTKDITSSKYTCQGQFGFVEHIKVANRGYEWMTDATVMDVSPLVINFLQRFVRPGNLTIPLLPNGLFSASGNSTGYGNFTVPRNQTASGNYTVTGSYTGPRTSPTSSVYTLPEATATSSGHDQASSSPSPNPAGTNTSSLHGKPTSSMFTFPSPIWTNIKSTSTKYTFPSPTWTYAKPTDSNYPYASPVYTSQTSSASGEVQACS</sequence>
<reference evidence="1" key="1">
    <citation type="submission" date="2022-07" db="EMBL/GenBank/DDBJ databases">
        <title>Genome Sequence of Lecanicillium saksenae.</title>
        <authorList>
            <person name="Buettner E."/>
        </authorList>
    </citation>
    <scope>NUCLEOTIDE SEQUENCE</scope>
    <source>
        <strain evidence="1">VT-O1</strain>
    </source>
</reference>
<organism evidence="1 2">
    <name type="scientific">Lecanicillium saksenae</name>
    <dbReference type="NCBI Taxonomy" id="468837"/>
    <lineage>
        <taxon>Eukaryota</taxon>
        <taxon>Fungi</taxon>
        <taxon>Dikarya</taxon>
        <taxon>Ascomycota</taxon>
        <taxon>Pezizomycotina</taxon>
        <taxon>Sordariomycetes</taxon>
        <taxon>Hypocreomycetidae</taxon>
        <taxon>Hypocreales</taxon>
        <taxon>Cordycipitaceae</taxon>
        <taxon>Lecanicillium</taxon>
    </lineage>
</organism>
<keyword evidence="2" id="KW-1185">Reference proteome</keyword>
<accession>A0ACC1R793</accession>
<evidence type="ECO:0000313" key="1">
    <source>
        <dbReference type="EMBL" id="KAJ3499531.1"/>
    </source>
</evidence>
<protein>
    <submittedName>
        <fullName evidence="1">Uncharacterized protein</fullName>
    </submittedName>
</protein>
<dbReference type="Proteomes" id="UP001148737">
    <property type="component" value="Unassembled WGS sequence"/>
</dbReference>
<gene>
    <name evidence="1" type="ORF">NLG97_g259</name>
</gene>